<dbReference type="Pfam" id="PF01868">
    <property type="entry name" value="RNase_P-MRP_p29"/>
    <property type="match status" value="1"/>
</dbReference>
<name>A0A7C2YK15_9CREN</name>
<dbReference type="HAMAP" id="MF_00754">
    <property type="entry name" value="RNase_P_1"/>
    <property type="match status" value="1"/>
</dbReference>
<sequence length="90" mass="10222">MKRISYSEILGAEALVTYSADPSLIGKRGTIVGEGKNIVRLADGKRELKLLKWNIMLDIVTRNGERKVISGMEILGRPEERSKEIIRRKR</sequence>
<protein>
    <recommendedName>
        <fullName evidence="6">Ribonuclease P protein component 1</fullName>
        <shortName evidence="6">RNase P component 1</shortName>
        <ecNumber evidence="6">3.1.26.5</ecNumber>
    </recommendedName>
    <alternativeName>
        <fullName evidence="6">Rpp29</fullName>
    </alternativeName>
</protein>
<dbReference type="Gene3D" id="2.30.30.210">
    <property type="entry name" value="Ribonuclease P/MRP, subunit p29"/>
    <property type="match status" value="1"/>
</dbReference>
<dbReference type="EC" id="3.1.26.5" evidence="6"/>
<dbReference type="SMART" id="SM00538">
    <property type="entry name" value="POP4"/>
    <property type="match status" value="1"/>
</dbReference>
<dbReference type="EMBL" id="DSFE01000094">
    <property type="protein sequence ID" value="HEU98071.1"/>
    <property type="molecule type" value="Genomic_DNA"/>
</dbReference>
<organism evidence="7">
    <name type="scientific">Fervidicoccus fontis</name>
    <dbReference type="NCBI Taxonomy" id="683846"/>
    <lineage>
        <taxon>Archaea</taxon>
        <taxon>Thermoproteota</taxon>
        <taxon>Thermoprotei</taxon>
        <taxon>Fervidicoccales</taxon>
        <taxon>Fervidicoccaceae</taxon>
        <taxon>Fervidicoccus</taxon>
    </lineage>
</organism>
<evidence type="ECO:0000256" key="2">
    <source>
        <dbReference type="ARBA" id="ARBA00022694"/>
    </source>
</evidence>
<keyword evidence="3 6" id="KW-0540">Nuclease</keyword>
<evidence type="ECO:0000256" key="4">
    <source>
        <dbReference type="ARBA" id="ARBA00022759"/>
    </source>
</evidence>
<proteinExistence type="inferred from homology"/>
<comment type="caution">
    <text evidence="7">The sequence shown here is derived from an EMBL/GenBank/DDBJ whole genome shotgun (WGS) entry which is preliminary data.</text>
</comment>
<comment type="similarity">
    <text evidence="6">Belongs to the eukaryotic/archaeal RNase P protein component 1 family.</text>
</comment>
<dbReference type="InterPro" id="IPR023534">
    <property type="entry name" value="Rof/RNase_P-like"/>
</dbReference>
<dbReference type="Proteomes" id="UP000885664">
    <property type="component" value="Unassembled WGS sequence"/>
</dbReference>
<keyword evidence="5 6" id="KW-0378">Hydrolase</keyword>
<gene>
    <name evidence="6" type="primary">rnp1</name>
    <name evidence="7" type="ORF">ENO36_04380</name>
</gene>
<dbReference type="AlphaFoldDB" id="A0A7C2YK15"/>
<evidence type="ECO:0000256" key="1">
    <source>
        <dbReference type="ARBA" id="ARBA00022490"/>
    </source>
</evidence>
<dbReference type="InterPro" id="IPR002730">
    <property type="entry name" value="Rpp29/RNP1"/>
</dbReference>
<evidence type="ECO:0000313" key="7">
    <source>
        <dbReference type="EMBL" id="HEU98071.1"/>
    </source>
</evidence>
<keyword evidence="4 6" id="KW-0255">Endonuclease</keyword>
<dbReference type="GO" id="GO:0005737">
    <property type="term" value="C:cytoplasm"/>
    <property type="evidence" value="ECO:0007669"/>
    <property type="project" value="UniProtKB-SubCell"/>
</dbReference>
<dbReference type="GO" id="GO:0030677">
    <property type="term" value="C:ribonuclease P complex"/>
    <property type="evidence" value="ECO:0007669"/>
    <property type="project" value="UniProtKB-UniRule"/>
</dbReference>
<dbReference type="SUPFAM" id="SSF101744">
    <property type="entry name" value="Rof/RNase P subunit-like"/>
    <property type="match status" value="1"/>
</dbReference>
<accession>A0A7C2YK15</accession>
<comment type="catalytic activity">
    <reaction evidence="6">
        <text>Endonucleolytic cleavage of RNA, removing 5'-extranucleotides from tRNA precursor.</text>
        <dbReference type="EC" id="3.1.26.5"/>
    </reaction>
</comment>
<keyword evidence="1 6" id="KW-0963">Cytoplasm</keyword>
<comment type="function">
    <text evidence="6">Part of ribonuclease P, a protein complex that generates mature tRNA molecules by cleaving their 5'-ends.</text>
</comment>
<dbReference type="GO" id="GO:0001682">
    <property type="term" value="P:tRNA 5'-leader removal"/>
    <property type="evidence" value="ECO:0007669"/>
    <property type="project" value="UniProtKB-UniRule"/>
</dbReference>
<comment type="subunit">
    <text evidence="6">Consists of a catalytic RNA component and at least 4-5 protein subunits.</text>
</comment>
<dbReference type="InterPro" id="IPR036980">
    <property type="entry name" value="RNase_P/MRP_Rpp29_sf"/>
</dbReference>
<evidence type="ECO:0000256" key="3">
    <source>
        <dbReference type="ARBA" id="ARBA00022722"/>
    </source>
</evidence>
<keyword evidence="2 6" id="KW-0819">tRNA processing</keyword>
<evidence type="ECO:0000256" key="5">
    <source>
        <dbReference type="ARBA" id="ARBA00022801"/>
    </source>
</evidence>
<comment type="subcellular location">
    <subcellularLocation>
        <location evidence="6">Cytoplasm</location>
    </subcellularLocation>
</comment>
<dbReference type="GO" id="GO:0003723">
    <property type="term" value="F:RNA binding"/>
    <property type="evidence" value="ECO:0007669"/>
    <property type="project" value="InterPro"/>
</dbReference>
<evidence type="ECO:0000256" key="6">
    <source>
        <dbReference type="HAMAP-Rule" id="MF_00754"/>
    </source>
</evidence>
<dbReference type="GO" id="GO:0004526">
    <property type="term" value="F:ribonuclease P activity"/>
    <property type="evidence" value="ECO:0007669"/>
    <property type="project" value="UniProtKB-UniRule"/>
</dbReference>
<reference evidence="7" key="1">
    <citation type="journal article" date="2020" name="mSystems">
        <title>Genome- and Community-Level Interaction Insights into Carbon Utilization and Element Cycling Functions of Hydrothermarchaeota in Hydrothermal Sediment.</title>
        <authorList>
            <person name="Zhou Z."/>
            <person name="Liu Y."/>
            <person name="Xu W."/>
            <person name="Pan J."/>
            <person name="Luo Z.H."/>
            <person name="Li M."/>
        </authorList>
    </citation>
    <scope>NUCLEOTIDE SEQUENCE [LARGE SCALE GENOMIC DNA]</scope>
    <source>
        <strain evidence="7">SpSt-1259</strain>
    </source>
</reference>
<dbReference type="InterPro" id="IPR023538">
    <property type="entry name" value="RNP1"/>
</dbReference>